<feature type="transmembrane region" description="Helical" evidence="5">
    <location>
        <begin position="60"/>
        <end position="81"/>
    </location>
</feature>
<sequence>MNASSVPWKIQLQDTVNLATQWPNILHVSLSVVILTFGLVTNIINTIIFSRLGIKTSSNLTFLALSLTDVLNLSAGLVYSICGNFALAQLTDLVTDPITIIYILSVTPRAAFSRVTCCITVFITLERCLCIASPLKVKSLLTTTKTLIILISIFVICTFIVYIHVYTGAVYLTNRFEYSANTSRFGLALNDNYNYINLVSGAINSIFFVALFFVIVIATLFLTFQLAKKTKWRKSLATYGDSKLDVLTKRDKSISKITALLAIILIITYLPFLILCVFAILKINFVAYGNNNGFNQILWMVSNIVEHINSSSSLFVYYTMSSLYRKTFHSMFHSFHRHNKSVSKLNC</sequence>
<dbReference type="InterPro" id="IPR019427">
    <property type="entry name" value="7TM_GPCR_serpentine_rcpt_Srw"/>
</dbReference>
<evidence type="ECO:0000256" key="3">
    <source>
        <dbReference type="ARBA" id="ARBA00022989"/>
    </source>
</evidence>
<reference evidence="8" key="1">
    <citation type="submission" date="2025-08" db="UniProtKB">
        <authorList>
            <consortium name="RefSeq"/>
        </authorList>
    </citation>
    <scope>IDENTIFICATION</scope>
</reference>
<dbReference type="Proteomes" id="UP001165740">
    <property type="component" value="Chromosome 10"/>
</dbReference>
<feature type="transmembrane region" description="Helical" evidence="5">
    <location>
        <begin position="146"/>
        <end position="165"/>
    </location>
</feature>
<organism evidence="7 8">
    <name type="scientific">Biomphalaria glabrata</name>
    <name type="common">Bloodfluke planorb</name>
    <name type="synonym">Freshwater snail</name>
    <dbReference type="NCBI Taxonomy" id="6526"/>
    <lineage>
        <taxon>Eukaryota</taxon>
        <taxon>Metazoa</taxon>
        <taxon>Spiralia</taxon>
        <taxon>Lophotrochozoa</taxon>
        <taxon>Mollusca</taxon>
        <taxon>Gastropoda</taxon>
        <taxon>Heterobranchia</taxon>
        <taxon>Euthyneura</taxon>
        <taxon>Panpulmonata</taxon>
        <taxon>Hygrophila</taxon>
        <taxon>Lymnaeoidea</taxon>
        <taxon>Planorbidae</taxon>
        <taxon>Biomphalaria</taxon>
    </lineage>
</organism>
<dbReference type="OMA" id="RFEYSAN"/>
<feature type="transmembrane region" description="Helical" evidence="5">
    <location>
        <begin position="25"/>
        <end position="48"/>
    </location>
</feature>
<accession>A0A9W3BI34</accession>
<evidence type="ECO:0000259" key="6">
    <source>
        <dbReference type="PROSITE" id="PS50262"/>
    </source>
</evidence>
<keyword evidence="3 5" id="KW-1133">Transmembrane helix</keyword>
<keyword evidence="2 5" id="KW-0812">Transmembrane</keyword>
<dbReference type="GO" id="GO:0008528">
    <property type="term" value="F:G protein-coupled peptide receptor activity"/>
    <property type="evidence" value="ECO:0007669"/>
    <property type="project" value="InterPro"/>
</dbReference>
<dbReference type="PANTHER" id="PTHR46641">
    <property type="entry name" value="FMRFAMIDE RECEPTOR-RELATED"/>
    <property type="match status" value="1"/>
</dbReference>
<dbReference type="AlphaFoldDB" id="A0A9W3BI34"/>
<dbReference type="InterPro" id="IPR017452">
    <property type="entry name" value="GPCR_Rhodpsn_7TM"/>
</dbReference>
<evidence type="ECO:0000256" key="4">
    <source>
        <dbReference type="ARBA" id="ARBA00023136"/>
    </source>
</evidence>
<evidence type="ECO:0000313" key="7">
    <source>
        <dbReference type="Proteomes" id="UP001165740"/>
    </source>
</evidence>
<protein>
    <submittedName>
        <fullName evidence="8">Uncharacterized protein LOC129928516</fullName>
    </submittedName>
</protein>
<evidence type="ECO:0000256" key="2">
    <source>
        <dbReference type="ARBA" id="ARBA00022692"/>
    </source>
</evidence>
<feature type="domain" description="G-protein coupled receptors family 1 profile" evidence="6">
    <location>
        <begin position="38"/>
        <end position="317"/>
    </location>
</feature>
<evidence type="ECO:0000256" key="1">
    <source>
        <dbReference type="ARBA" id="ARBA00004370"/>
    </source>
</evidence>
<feature type="transmembrane region" description="Helical" evidence="5">
    <location>
        <begin position="297"/>
        <end position="318"/>
    </location>
</feature>
<dbReference type="Pfam" id="PF10324">
    <property type="entry name" value="7TM_GPCR_Srw"/>
    <property type="match status" value="1"/>
</dbReference>
<evidence type="ECO:0000313" key="8">
    <source>
        <dbReference type="RefSeq" id="XP_055899093.1"/>
    </source>
</evidence>
<feature type="transmembrane region" description="Helical" evidence="5">
    <location>
        <begin position="202"/>
        <end position="224"/>
    </location>
</feature>
<comment type="subcellular location">
    <subcellularLocation>
        <location evidence="1">Membrane</location>
    </subcellularLocation>
</comment>
<dbReference type="Gene3D" id="1.20.1070.10">
    <property type="entry name" value="Rhodopsin 7-helix transmembrane proteins"/>
    <property type="match status" value="1"/>
</dbReference>
<evidence type="ECO:0000256" key="5">
    <source>
        <dbReference type="SAM" id="Phobius"/>
    </source>
</evidence>
<keyword evidence="7" id="KW-1185">Reference proteome</keyword>
<feature type="transmembrane region" description="Helical" evidence="5">
    <location>
        <begin position="259"/>
        <end position="285"/>
    </location>
</feature>
<dbReference type="GeneID" id="129928516"/>
<name>A0A9W3BI34_BIOGL</name>
<keyword evidence="4 5" id="KW-0472">Membrane</keyword>
<dbReference type="SUPFAM" id="SSF81321">
    <property type="entry name" value="Family A G protein-coupled receptor-like"/>
    <property type="match status" value="1"/>
</dbReference>
<dbReference type="InterPro" id="IPR052954">
    <property type="entry name" value="GPCR-Ligand_Int"/>
</dbReference>
<dbReference type="OrthoDB" id="10542038at2759"/>
<dbReference type="GO" id="GO:0016020">
    <property type="term" value="C:membrane"/>
    <property type="evidence" value="ECO:0007669"/>
    <property type="project" value="UniProtKB-SubCell"/>
</dbReference>
<dbReference type="PROSITE" id="PS50262">
    <property type="entry name" value="G_PROTEIN_RECEP_F1_2"/>
    <property type="match status" value="1"/>
</dbReference>
<gene>
    <name evidence="8" type="primary">LOC129928516</name>
</gene>
<dbReference type="RefSeq" id="XP_055899093.1">
    <property type="nucleotide sequence ID" value="XM_056043118.1"/>
</dbReference>
<proteinExistence type="predicted"/>
<dbReference type="PANTHER" id="PTHR46641:SF2">
    <property type="entry name" value="FMRFAMIDE RECEPTOR"/>
    <property type="match status" value="1"/>
</dbReference>